<keyword evidence="3" id="KW-1185">Reference proteome</keyword>
<comment type="caution">
    <text evidence="2">The sequence shown here is derived from an EMBL/GenBank/DDBJ whole genome shotgun (WGS) entry which is preliminary data.</text>
</comment>
<dbReference type="Gene3D" id="3.40.50.1010">
    <property type="entry name" value="5'-nuclease"/>
    <property type="match status" value="1"/>
</dbReference>
<dbReference type="EMBL" id="QQTP01000001">
    <property type="protein sequence ID" value="RDJ29114.1"/>
    <property type="molecule type" value="Genomic_DNA"/>
</dbReference>
<dbReference type="InterPro" id="IPR002716">
    <property type="entry name" value="PIN_dom"/>
</dbReference>
<feature type="domain" description="PIN" evidence="1">
    <location>
        <begin position="1"/>
        <end position="138"/>
    </location>
</feature>
<dbReference type="RefSeq" id="WP_114827231.1">
    <property type="nucleotide sequence ID" value="NZ_QQTO01000019.1"/>
</dbReference>
<dbReference type="AlphaFoldDB" id="A0A370LAW5"/>
<name>A0A370LAW5_9HYPH</name>
<dbReference type="SUPFAM" id="SSF88723">
    <property type="entry name" value="PIN domain-like"/>
    <property type="match status" value="1"/>
</dbReference>
<dbReference type="OrthoDB" id="32625at2"/>
<evidence type="ECO:0000313" key="2">
    <source>
        <dbReference type="EMBL" id="RDJ29114.1"/>
    </source>
</evidence>
<protein>
    <submittedName>
        <fullName evidence="2">Type II toxin-antitoxin system VapC family toxin</fullName>
    </submittedName>
</protein>
<dbReference type="InterPro" id="IPR029060">
    <property type="entry name" value="PIN-like_dom_sf"/>
</dbReference>
<organism evidence="2 3">
    <name type="scientific">Bosea caraganae</name>
    <dbReference type="NCBI Taxonomy" id="2763117"/>
    <lineage>
        <taxon>Bacteria</taxon>
        <taxon>Pseudomonadati</taxon>
        <taxon>Pseudomonadota</taxon>
        <taxon>Alphaproteobacteria</taxon>
        <taxon>Hyphomicrobiales</taxon>
        <taxon>Boseaceae</taxon>
        <taxon>Bosea</taxon>
    </lineage>
</organism>
<evidence type="ECO:0000259" key="1">
    <source>
        <dbReference type="Pfam" id="PF01850"/>
    </source>
</evidence>
<proteinExistence type="predicted"/>
<sequence>MYLDASAIVAILASEPDGLELSRQINGYERALYVSPLTLYEATMSLAAKLARETGMRNDAALIGRAQQAVSELVASIGAEEIQVSPEIGRAALGAAKLYGKSVGHPAQLNFGDCFAYACAKAKSVPLLYKGKDFSETDLA</sequence>
<reference evidence="3" key="1">
    <citation type="submission" date="2018-07" db="EMBL/GenBank/DDBJ databases">
        <authorList>
            <person name="Safronova V.I."/>
            <person name="Chirak E.R."/>
            <person name="Sazanova A.L."/>
        </authorList>
    </citation>
    <scope>NUCLEOTIDE SEQUENCE [LARGE SCALE GENOMIC DNA]</scope>
    <source>
        <strain evidence="3">RCAM04685</strain>
    </source>
</reference>
<dbReference type="Pfam" id="PF01850">
    <property type="entry name" value="PIN"/>
    <property type="match status" value="1"/>
</dbReference>
<dbReference type="Proteomes" id="UP000255207">
    <property type="component" value="Unassembled WGS sequence"/>
</dbReference>
<dbReference type="CDD" id="cd09871">
    <property type="entry name" value="PIN_MtVapC28-VapC30-like"/>
    <property type="match status" value="1"/>
</dbReference>
<evidence type="ECO:0000313" key="3">
    <source>
        <dbReference type="Proteomes" id="UP000255207"/>
    </source>
</evidence>
<gene>
    <name evidence="2" type="ORF">DWE98_00595</name>
</gene>
<accession>A0A370LAW5</accession>